<evidence type="ECO:0000313" key="3">
    <source>
        <dbReference type="RefSeq" id="XP_033569403.1"/>
    </source>
</evidence>
<evidence type="ECO:0000313" key="1">
    <source>
        <dbReference type="EMBL" id="KAF2802439.1"/>
    </source>
</evidence>
<dbReference type="Proteomes" id="UP000504636">
    <property type="component" value="Unplaced"/>
</dbReference>
<sequence>MTQTCDFNIAGQACYHYSSVIKNNPASSWDTLPCPFDNEKCAQKTHRPWVATYRKEHDAWSAKVPGSRDCQRDEYPPANFLAENDGRSALYKDYYEAEYRGTNQATVWQLPGQGSQQYIRFLNAADNNAGGNLFGRCVDRVGADGGVTSGVDYTTHSTPSTRVDCAGKTEVWVLVTRVYTRHAVSLVFANTPRVVVDDGLYENTCTPSQAGVDHRGFALLNEDPWFRKPGRAANAALTSLYSVAPMWRRDSGPVARNGMGRALDEEVEVDVEDNAWLAELEARVVPAETVATVTGLSPRVAIAASTEAASVPDMPKETGGAR</sequence>
<dbReference type="OrthoDB" id="73875at2759"/>
<dbReference type="EMBL" id="MU003723">
    <property type="protein sequence ID" value="KAF2802439.1"/>
    <property type="molecule type" value="Genomic_DNA"/>
</dbReference>
<gene>
    <name evidence="1 3" type="ORF">BDZ99DRAFT_468904</name>
</gene>
<dbReference type="RefSeq" id="XP_033569403.1">
    <property type="nucleotide sequence ID" value="XM_033721371.1"/>
</dbReference>
<dbReference type="GeneID" id="54462264"/>
<keyword evidence="2" id="KW-1185">Reference proteome</keyword>
<reference evidence="1 3" key="1">
    <citation type="journal article" date="2020" name="Stud. Mycol.">
        <title>101 Dothideomycetes genomes: a test case for predicting lifestyles and emergence of pathogens.</title>
        <authorList>
            <person name="Haridas S."/>
            <person name="Albert R."/>
            <person name="Binder M."/>
            <person name="Bloem J."/>
            <person name="Labutti K."/>
            <person name="Salamov A."/>
            <person name="Andreopoulos B."/>
            <person name="Baker S."/>
            <person name="Barry K."/>
            <person name="Bills G."/>
            <person name="Bluhm B."/>
            <person name="Cannon C."/>
            <person name="Castanera R."/>
            <person name="Culley D."/>
            <person name="Daum C."/>
            <person name="Ezra D."/>
            <person name="Gonzalez J."/>
            <person name="Henrissat B."/>
            <person name="Kuo A."/>
            <person name="Liang C."/>
            <person name="Lipzen A."/>
            <person name="Lutzoni F."/>
            <person name="Magnuson J."/>
            <person name="Mondo S."/>
            <person name="Nolan M."/>
            <person name="Ohm R."/>
            <person name="Pangilinan J."/>
            <person name="Park H.-J."/>
            <person name="Ramirez L."/>
            <person name="Alfaro M."/>
            <person name="Sun H."/>
            <person name="Tritt A."/>
            <person name="Yoshinaga Y."/>
            <person name="Zwiers L.-H."/>
            <person name="Turgeon B."/>
            <person name="Goodwin S."/>
            <person name="Spatafora J."/>
            <person name="Crous P."/>
            <person name="Grigoriev I."/>
        </authorList>
    </citation>
    <scope>NUCLEOTIDE SEQUENCE</scope>
    <source>
        <strain evidence="1 3">CBS 304.34</strain>
    </source>
</reference>
<evidence type="ECO:0000313" key="2">
    <source>
        <dbReference type="Proteomes" id="UP000504636"/>
    </source>
</evidence>
<accession>A0A6A6Y1C2</accession>
<reference evidence="3" key="3">
    <citation type="submission" date="2025-04" db="UniProtKB">
        <authorList>
            <consortium name="RefSeq"/>
        </authorList>
    </citation>
    <scope>IDENTIFICATION</scope>
    <source>
        <strain evidence="3">CBS 304.34</strain>
    </source>
</reference>
<organism evidence="1">
    <name type="scientific">Mytilinidion resinicola</name>
    <dbReference type="NCBI Taxonomy" id="574789"/>
    <lineage>
        <taxon>Eukaryota</taxon>
        <taxon>Fungi</taxon>
        <taxon>Dikarya</taxon>
        <taxon>Ascomycota</taxon>
        <taxon>Pezizomycotina</taxon>
        <taxon>Dothideomycetes</taxon>
        <taxon>Pleosporomycetidae</taxon>
        <taxon>Mytilinidiales</taxon>
        <taxon>Mytilinidiaceae</taxon>
        <taxon>Mytilinidion</taxon>
    </lineage>
</organism>
<protein>
    <submittedName>
        <fullName evidence="1 3">Uncharacterized protein</fullName>
    </submittedName>
</protein>
<name>A0A6A6Y1C2_9PEZI</name>
<proteinExistence type="predicted"/>
<reference evidence="3" key="2">
    <citation type="submission" date="2020-04" db="EMBL/GenBank/DDBJ databases">
        <authorList>
            <consortium name="NCBI Genome Project"/>
        </authorList>
    </citation>
    <scope>NUCLEOTIDE SEQUENCE</scope>
    <source>
        <strain evidence="3">CBS 304.34</strain>
    </source>
</reference>
<dbReference type="AlphaFoldDB" id="A0A6A6Y1C2"/>